<accession>A0A2H0XCU7</accession>
<dbReference type="CDD" id="cd07026">
    <property type="entry name" value="Ribosomal_L20"/>
    <property type="match status" value="1"/>
</dbReference>
<evidence type="ECO:0000256" key="1">
    <source>
        <dbReference type="ARBA" id="ARBA00007698"/>
    </source>
</evidence>
<dbReference type="EMBL" id="PEYU01000010">
    <property type="protein sequence ID" value="PIS22712.1"/>
    <property type="molecule type" value="Genomic_DNA"/>
</dbReference>
<dbReference type="AlphaFoldDB" id="A0A2H0XCU7"/>
<dbReference type="InterPro" id="IPR005813">
    <property type="entry name" value="Ribosomal_bL20"/>
</dbReference>
<dbReference type="FunFam" id="1.10.1900.20:FF:000001">
    <property type="entry name" value="50S ribosomal protein L20"/>
    <property type="match status" value="1"/>
</dbReference>
<dbReference type="Pfam" id="PF00453">
    <property type="entry name" value="Ribosomal_L20"/>
    <property type="match status" value="1"/>
</dbReference>
<dbReference type="PRINTS" id="PR00062">
    <property type="entry name" value="RIBOSOMALL20"/>
</dbReference>
<dbReference type="PANTHER" id="PTHR10986">
    <property type="entry name" value="39S RIBOSOMAL PROTEIN L20"/>
    <property type="match status" value="1"/>
</dbReference>
<comment type="similarity">
    <text evidence="1 5 6">Belongs to the bacterial ribosomal protein bL20 family.</text>
</comment>
<name>A0A2H0XCU7_UNCKA</name>
<evidence type="ECO:0000313" key="7">
    <source>
        <dbReference type="EMBL" id="PIS22712.1"/>
    </source>
</evidence>
<reference evidence="8" key="1">
    <citation type="submission" date="2017-09" db="EMBL/GenBank/DDBJ databases">
        <title>Depth-based differentiation of microbial function through sediment-hosted aquifers and enrichment of novel symbionts in the deep terrestrial subsurface.</title>
        <authorList>
            <person name="Probst A.J."/>
            <person name="Ladd B."/>
            <person name="Jarett J.K."/>
            <person name="Geller-Mcgrath D.E."/>
            <person name="Sieber C.M.K."/>
            <person name="Emerson J.B."/>
            <person name="Anantharaman K."/>
            <person name="Thomas B.C."/>
            <person name="Malmstrom R."/>
            <person name="Stieglmeier M."/>
            <person name="Klingl A."/>
            <person name="Woyke T."/>
            <person name="Ryan C.M."/>
            <person name="Banfield J.F."/>
        </authorList>
    </citation>
    <scope>NUCLEOTIDE SEQUENCE [LARGE SCALE GENOMIC DNA]</scope>
</reference>
<dbReference type="GO" id="GO:0019843">
    <property type="term" value="F:rRNA binding"/>
    <property type="evidence" value="ECO:0007669"/>
    <property type="project" value="UniProtKB-UniRule"/>
</dbReference>
<evidence type="ECO:0000256" key="6">
    <source>
        <dbReference type="RuleBase" id="RU000560"/>
    </source>
</evidence>
<dbReference type="GO" id="GO:0000027">
    <property type="term" value="P:ribosomal large subunit assembly"/>
    <property type="evidence" value="ECO:0007669"/>
    <property type="project" value="UniProtKB-UniRule"/>
</dbReference>
<evidence type="ECO:0000256" key="5">
    <source>
        <dbReference type="HAMAP-Rule" id="MF_00382"/>
    </source>
</evidence>
<dbReference type="Proteomes" id="UP000231252">
    <property type="component" value="Unassembled WGS sequence"/>
</dbReference>
<protein>
    <recommendedName>
        <fullName evidence="4 5">Large ribosomal subunit protein bL20</fullName>
    </recommendedName>
</protein>
<dbReference type="Gene3D" id="1.10.1900.20">
    <property type="entry name" value="Ribosomal protein L20"/>
    <property type="match status" value="1"/>
</dbReference>
<gene>
    <name evidence="5" type="primary">rplT</name>
    <name evidence="7" type="ORF">COT50_00445</name>
</gene>
<evidence type="ECO:0000313" key="8">
    <source>
        <dbReference type="Proteomes" id="UP000231252"/>
    </source>
</evidence>
<organism evidence="7 8">
    <name type="scientific">candidate division WWE3 bacterium CG08_land_8_20_14_0_20_41_10</name>
    <dbReference type="NCBI Taxonomy" id="1975085"/>
    <lineage>
        <taxon>Bacteria</taxon>
        <taxon>Katanobacteria</taxon>
    </lineage>
</organism>
<evidence type="ECO:0000256" key="4">
    <source>
        <dbReference type="ARBA" id="ARBA00035172"/>
    </source>
</evidence>
<dbReference type="GO" id="GO:0003735">
    <property type="term" value="F:structural constituent of ribosome"/>
    <property type="evidence" value="ECO:0007669"/>
    <property type="project" value="InterPro"/>
</dbReference>
<keyword evidence="2 5" id="KW-0689">Ribosomal protein</keyword>
<dbReference type="GO" id="GO:0005840">
    <property type="term" value="C:ribosome"/>
    <property type="evidence" value="ECO:0007669"/>
    <property type="project" value="UniProtKB-KW"/>
</dbReference>
<dbReference type="HAMAP" id="MF_00382">
    <property type="entry name" value="Ribosomal_bL20"/>
    <property type="match status" value="1"/>
</dbReference>
<dbReference type="NCBIfam" id="TIGR01032">
    <property type="entry name" value="rplT_bact"/>
    <property type="match status" value="1"/>
</dbReference>
<comment type="function">
    <text evidence="5 6">Binds directly to 23S ribosomal RNA and is necessary for the in vitro assembly process of the 50S ribosomal subunit. It is not involved in the protein synthesizing functions of that subunit.</text>
</comment>
<evidence type="ECO:0000256" key="3">
    <source>
        <dbReference type="ARBA" id="ARBA00023274"/>
    </source>
</evidence>
<dbReference type="GO" id="GO:0006412">
    <property type="term" value="P:translation"/>
    <property type="evidence" value="ECO:0007669"/>
    <property type="project" value="InterPro"/>
</dbReference>
<sequence length="118" mass="13423">MMRIKGGPRGHRRKVKLLGLARGYRGARSKLLKKASEAVVRAGEHAFAGRKIRRRDFRQLWIARLNGALYAENIMYSRFIAGLKKASILLDRKSLSELAYSDMDSFKAVLDVVKPHLK</sequence>
<dbReference type="GO" id="GO:1990904">
    <property type="term" value="C:ribonucleoprotein complex"/>
    <property type="evidence" value="ECO:0007669"/>
    <property type="project" value="UniProtKB-KW"/>
</dbReference>
<comment type="caution">
    <text evidence="7">The sequence shown here is derived from an EMBL/GenBank/DDBJ whole genome shotgun (WGS) entry which is preliminary data.</text>
</comment>
<keyword evidence="5 6" id="KW-0699">rRNA-binding</keyword>
<evidence type="ECO:0000256" key="2">
    <source>
        <dbReference type="ARBA" id="ARBA00022980"/>
    </source>
</evidence>
<dbReference type="InterPro" id="IPR035566">
    <property type="entry name" value="Ribosomal_protein_bL20_C"/>
</dbReference>
<keyword evidence="5 6" id="KW-0694">RNA-binding</keyword>
<dbReference type="SUPFAM" id="SSF74731">
    <property type="entry name" value="Ribosomal protein L20"/>
    <property type="match status" value="1"/>
</dbReference>
<keyword evidence="3 5" id="KW-0687">Ribonucleoprotein</keyword>
<dbReference type="Gene3D" id="6.10.160.10">
    <property type="match status" value="1"/>
</dbReference>
<proteinExistence type="inferred from homology"/>